<protein>
    <submittedName>
        <fullName evidence="10">FtsX-like permease family protein</fullName>
    </submittedName>
</protein>
<sequence>MIGVWLAGLLHRQRARLLGAAAGIAVAVALIACLGSFLASSQATMTDRAARSVVVDWQVQLTPGTDTASVSRTIDAGPGVHDTVPVGFAQTSGLSAATGSSTQTTGPGVVLGLPPTYRAVFRGEIRTLAGADTGVLLAQQTAANLHAAPGDTITIGRAGMAPVSVTVAGIVELPQANSLFQTVGAPATAQPTAPPDNVVLMPEARWHQLFDPLAATRPELVSTQIHVRRDHALAPNPSAAYTAVRSAARNLEARSAGAVVVGDNLGAALGAARSDAAYAQVLFLFLGLPGAVLAALLTATITAAGAGRRRAEQALLRVRGATARQLLGLAAVEAAVIGATGAVLGLVAAAVVNTVTVGSPRFGTTLATAVGWPAAAAAAGILIAMATVVVPARRDLREHTVAAGRTHVEAPRRPVWARLGLDVVILLGAALVFLATTGAGYQLVLAPEGVPSISVSYWAFAGPALLWLGAALITWRLADLLLGRGRGLITRVLRPLAGQLAGTIAASMARQRRPLVRAIVMLALAVAFAASTATFNATFRQQAEADAQLTNGADVTVTAAPGTDVAPDTAALLAGVPGVRAVEPLQHRFAYIGADLQDLYGVRPATITRATALQDSYFPHATATGVTATLAAKPDSILVSAETVTDFQLQPGDPVTLRIIDAATGQPRPVTFHYAGVVSEFPTAPKDSFFVVNTTYLATQTGSAGPGVFLVDTGGRDTAAVAARIRALVGAAATVTDIGTVRATVGSSLTAVDLSGLTRLELSFALVLAVGAGALVLGLGLAERRRTYALLSALGARPPHLRAMVFSETGVLTVLGILAGTLTGAALSVMLVKVLTGVFDPPPDTIAVPWLYLVTLITVTAGALAAVSAAAVTTVTRPTPVSALRDA</sequence>
<dbReference type="Proteomes" id="UP001055159">
    <property type="component" value="Plasmid unnamed"/>
</dbReference>
<dbReference type="PANTHER" id="PTHR30489:SF0">
    <property type="entry name" value="LIPOPROTEIN-RELEASING SYSTEM TRANSMEMBRANE PROTEIN LOLE"/>
    <property type="match status" value="1"/>
</dbReference>
<keyword evidence="6 7" id="KW-0472">Membrane</keyword>
<reference evidence="10" key="1">
    <citation type="submission" date="2022-08" db="EMBL/GenBank/DDBJ databases">
        <title>Whole genome sequencing of non-tuberculosis mycobacteria type-strains.</title>
        <authorList>
            <person name="Igarashi Y."/>
            <person name="Osugi A."/>
            <person name="Mitarai S."/>
        </authorList>
    </citation>
    <scope>NUCLEOTIDE SEQUENCE</scope>
    <source>
        <strain evidence="10">JCM 16372</strain>
    </source>
</reference>
<dbReference type="InterPro" id="IPR025857">
    <property type="entry name" value="MacB_PCD"/>
</dbReference>
<feature type="transmembrane region" description="Helical" evidence="7">
    <location>
        <begin position="326"/>
        <end position="352"/>
    </location>
</feature>
<feature type="transmembrane region" description="Helical" evidence="7">
    <location>
        <begin position="515"/>
        <end position="535"/>
    </location>
</feature>
<feature type="transmembrane region" description="Helical" evidence="7">
    <location>
        <begin position="850"/>
        <end position="875"/>
    </location>
</feature>
<evidence type="ECO:0000256" key="7">
    <source>
        <dbReference type="SAM" id="Phobius"/>
    </source>
</evidence>
<evidence type="ECO:0000256" key="2">
    <source>
        <dbReference type="ARBA" id="ARBA00005236"/>
    </source>
</evidence>
<evidence type="ECO:0000256" key="5">
    <source>
        <dbReference type="ARBA" id="ARBA00022989"/>
    </source>
</evidence>
<name>A0ABY3US15_9MYCO</name>
<feature type="transmembrane region" description="Helical" evidence="7">
    <location>
        <begin position="415"/>
        <end position="435"/>
    </location>
</feature>
<proteinExistence type="inferred from homology"/>
<dbReference type="RefSeq" id="WP_043416097.1">
    <property type="nucleotide sequence ID" value="NZ_CP092428.2"/>
</dbReference>
<evidence type="ECO:0000256" key="1">
    <source>
        <dbReference type="ARBA" id="ARBA00004651"/>
    </source>
</evidence>
<dbReference type="PANTHER" id="PTHR30489">
    <property type="entry name" value="LIPOPROTEIN-RELEASING SYSTEM TRANSMEMBRANE PROTEIN LOLE"/>
    <property type="match status" value="1"/>
</dbReference>
<feature type="domain" description="MacB-like periplasmic core" evidence="9">
    <location>
        <begin position="20"/>
        <end position="206"/>
    </location>
</feature>
<comment type="similarity">
    <text evidence="2">Belongs to the ABC-4 integral membrane protein family. LolC/E subfamily.</text>
</comment>
<geneLocation type="plasmid" evidence="10 11">
    <name>unnamed</name>
</geneLocation>
<feature type="transmembrane region" description="Helical" evidence="7">
    <location>
        <begin position="372"/>
        <end position="390"/>
    </location>
</feature>
<dbReference type="EMBL" id="CP092428">
    <property type="protein sequence ID" value="ULP40030.1"/>
    <property type="molecule type" value="Genomic_DNA"/>
</dbReference>
<feature type="domain" description="MacB-like periplasmic core" evidence="9">
    <location>
        <begin position="518"/>
        <end position="728"/>
    </location>
</feature>
<evidence type="ECO:0000256" key="3">
    <source>
        <dbReference type="ARBA" id="ARBA00022475"/>
    </source>
</evidence>
<comment type="subcellular location">
    <subcellularLocation>
        <location evidence="1">Cell membrane</location>
        <topology evidence="1">Multi-pass membrane protein</topology>
    </subcellularLocation>
</comment>
<dbReference type="Pfam" id="PF02687">
    <property type="entry name" value="FtsX"/>
    <property type="match status" value="2"/>
</dbReference>
<evidence type="ECO:0000259" key="9">
    <source>
        <dbReference type="Pfam" id="PF12704"/>
    </source>
</evidence>
<organism evidence="10 11">
    <name type="scientific">Mycolicibacterium rufum</name>
    <dbReference type="NCBI Taxonomy" id="318424"/>
    <lineage>
        <taxon>Bacteria</taxon>
        <taxon>Bacillati</taxon>
        <taxon>Actinomycetota</taxon>
        <taxon>Actinomycetes</taxon>
        <taxon>Mycobacteriales</taxon>
        <taxon>Mycobacteriaceae</taxon>
        <taxon>Mycolicibacterium</taxon>
    </lineage>
</organism>
<dbReference type="InterPro" id="IPR003838">
    <property type="entry name" value="ABC3_permease_C"/>
</dbReference>
<feature type="transmembrane region" description="Helical" evidence="7">
    <location>
        <begin position="17"/>
        <end position="39"/>
    </location>
</feature>
<evidence type="ECO:0000313" key="10">
    <source>
        <dbReference type="EMBL" id="ULP40030.1"/>
    </source>
</evidence>
<accession>A0ABY3US15</accession>
<gene>
    <name evidence="10" type="ORF">MJO55_28200</name>
</gene>
<dbReference type="Pfam" id="PF12704">
    <property type="entry name" value="MacB_PCD"/>
    <property type="match status" value="2"/>
</dbReference>
<feature type="transmembrane region" description="Helical" evidence="7">
    <location>
        <begin position="803"/>
        <end position="830"/>
    </location>
</feature>
<keyword evidence="11" id="KW-1185">Reference proteome</keyword>
<evidence type="ECO:0000256" key="6">
    <source>
        <dbReference type="ARBA" id="ARBA00023136"/>
    </source>
</evidence>
<feature type="domain" description="ABC3 transporter permease C-terminal" evidence="8">
    <location>
        <begin position="291"/>
        <end position="394"/>
    </location>
</feature>
<evidence type="ECO:0000256" key="4">
    <source>
        <dbReference type="ARBA" id="ARBA00022692"/>
    </source>
</evidence>
<keyword evidence="4 7" id="KW-0812">Transmembrane</keyword>
<feature type="transmembrane region" description="Helical" evidence="7">
    <location>
        <begin position="762"/>
        <end position="782"/>
    </location>
</feature>
<dbReference type="InterPro" id="IPR051447">
    <property type="entry name" value="Lipoprotein-release_system"/>
</dbReference>
<feature type="domain" description="ABC3 transporter permease C-terminal" evidence="8">
    <location>
        <begin position="763"/>
        <end position="870"/>
    </location>
</feature>
<keyword evidence="3" id="KW-1003">Cell membrane</keyword>
<keyword evidence="5 7" id="KW-1133">Transmembrane helix</keyword>
<evidence type="ECO:0000259" key="8">
    <source>
        <dbReference type="Pfam" id="PF02687"/>
    </source>
</evidence>
<feature type="transmembrane region" description="Helical" evidence="7">
    <location>
        <begin position="281"/>
        <end position="305"/>
    </location>
</feature>
<evidence type="ECO:0000313" key="11">
    <source>
        <dbReference type="Proteomes" id="UP001055159"/>
    </source>
</evidence>
<feature type="transmembrane region" description="Helical" evidence="7">
    <location>
        <begin position="455"/>
        <end position="478"/>
    </location>
</feature>
<keyword evidence="10" id="KW-0614">Plasmid</keyword>